<dbReference type="Proteomes" id="UP000316916">
    <property type="component" value="Unassembled WGS sequence"/>
</dbReference>
<proteinExistence type="predicted"/>
<reference evidence="2 3" key="1">
    <citation type="submission" date="2017-05" db="EMBL/GenBank/DDBJ databases">
        <authorList>
            <person name="Varghese N."/>
            <person name="Submissions S."/>
        </authorList>
    </citation>
    <scope>NUCLEOTIDE SEQUENCE [LARGE SCALE GENOMIC DNA]</scope>
    <source>
        <strain evidence="2 3">DSM 29371</strain>
    </source>
</reference>
<organism evidence="2 3">
    <name type="scientific">Chryseobacterium rhizoplanae</name>
    <dbReference type="NCBI Taxonomy" id="1609531"/>
    <lineage>
        <taxon>Bacteria</taxon>
        <taxon>Pseudomonadati</taxon>
        <taxon>Bacteroidota</taxon>
        <taxon>Flavobacteriia</taxon>
        <taxon>Flavobacteriales</taxon>
        <taxon>Weeksellaceae</taxon>
        <taxon>Chryseobacterium group</taxon>
        <taxon>Chryseobacterium</taxon>
    </lineage>
</organism>
<dbReference type="EMBL" id="FXTC01000005">
    <property type="protein sequence ID" value="SMO72397.1"/>
    <property type="molecule type" value="Genomic_DNA"/>
</dbReference>
<keyword evidence="3" id="KW-1185">Reference proteome</keyword>
<feature type="domain" description="NUMOD4" evidence="1">
    <location>
        <begin position="90"/>
        <end position="139"/>
    </location>
</feature>
<evidence type="ECO:0000259" key="1">
    <source>
        <dbReference type="Pfam" id="PF07463"/>
    </source>
</evidence>
<dbReference type="InterPro" id="IPR010902">
    <property type="entry name" value="NUMOD4"/>
</dbReference>
<dbReference type="RefSeq" id="WP_142718440.1">
    <property type="nucleotide sequence ID" value="NZ_FXTC01000005.1"/>
</dbReference>
<evidence type="ECO:0000313" key="2">
    <source>
        <dbReference type="EMBL" id="SMO72397.1"/>
    </source>
</evidence>
<dbReference type="AlphaFoldDB" id="A0A521DL17"/>
<sequence>MLSPRIFQTPHSNHIFHALNKNQLTAGGFRWFFTDQVPNKEDFQFITENKPDNQNKLFNKSLWEKLGKPSIDTNNPPACMNLSLNDLPGEHWKPITGLEDRYAISSKGRVKRLSSWTTSKNKSFWQERIMSINLGKGAGRYNPLFYIMLNNKGRKILLVISRLLYYSFVEEFDMNNKTLVVINENQPIWDFDISKLKLKTRISLLKGKS</sequence>
<dbReference type="GO" id="GO:0016788">
    <property type="term" value="F:hydrolase activity, acting on ester bonds"/>
    <property type="evidence" value="ECO:0007669"/>
    <property type="project" value="InterPro"/>
</dbReference>
<name>A0A521DL17_9FLAO</name>
<accession>A0A521DL17</accession>
<dbReference type="Pfam" id="PF07463">
    <property type="entry name" value="NUMOD4"/>
    <property type="match status" value="1"/>
</dbReference>
<dbReference type="Gene3D" id="3.90.75.20">
    <property type="match status" value="1"/>
</dbReference>
<gene>
    <name evidence="2" type="ORF">SAMN06265171_105226</name>
</gene>
<protein>
    <submittedName>
        <fullName evidence="2">NUMOD4 motif-containing protein</fullName>
    </submittedName>
</protein>
<evidence type="ECO:0000313" key="3">
    <source>
        <dbReference type="Proteomes" id="UP000316916"/>
    </source>
</evidence>